<keyword evidence="1" id="KW-0812">Transmembrane</keyword>
<feature type="transmembrane region" description="Helical" evidence="1">
    <location>
        <begin position="23"/>
        <end position="44"/>
    </location>
</feature>
<evidence type="ECO:0000256" key="1">
    <source>
        <dbReference type="SAM" id="Phobius"/>
    </source>
</evidence>
<accession>A0A401U959</accession>
<gene>
    <name evidence="2" type="ORF">SanaruYs_16680</name>
</gene>
<evidence type="ECO:0000313" key="3">
    <source>
        <dbReference type="Proteomes" id="UP000288227"/>
    </source>
</evidence>
<sequence>MDSSLLTQYLTGNVEGLVIDEAFLLYAGILMEIPIAMILLSRLLKERVNAWFNVVAGFIKTIVMMFTLFIGNTTQYYLFFSLIEISTTLYIIFIGVKWLRSMRSFEVNS</sequence>
<dbReference type="AlphaFoldDB" id="A0A401U959"/>
<evidence type="ECO:0000313" key="2">
    <source>
        <dbReference type="EMBL" id="GCC51443.1"/>
    </source>
</evidence>
<dbReference type="Pfam" id="PF19851">
    <property type="entry name" value="DUF6326"/>
    <property type="match status" value="1"/>
</dbReference>
<keyword evidence="3" id="KW-1185">Reference proteome</keyword>
<name>A0A401U959_9BACT</name>
<organism evidence="2 3">
    <name type="scientific">Chryseotalea sanaruensis</name>
    <dbReference type="NCBI Taxonomy" id="2482724"/>
    <lineage>
        <taxon>Bacteria</taxon>
        <taxon>Pseudomonadati</taxon>
        <taxon>Bacteroidota</taxon>
        <taxon>Cytophagia</taxon>
        <taxon>Cytophagales</taxon>
        <taxon>Chryseotaleaceae</taxon>
        <taxon>Chryseotalea</taxon>
    </lineage>
</organism>
<comment type="caution">
    <text evidence="2">The sequence shown here is derived from an EMBL/GenBank/DDBJ whole genome shotgun (WGS) entry which is preliminary data.</text>
</comment>
<dbReference type="Proteomes" id="UP000288227">
    <property type="component" value="Unassembled WGS sequence"/>
</dbReference>
<feature type="transmembrane region" description="Helical" evidence="1">
    <location>
        <begin position="51"/>
        <end position="70"/>
    </location>
</feature>
<keyword evidence="1" id="KW-0472">Membrane</keyword>
<dbReference type="EMBL" id="BHXQ01000003">
    <property type="protein sequence ID" value="GCC51443.1"/>
    <property type="molecule type" value="Genomic_DNA"/>
</dbReference>
<reference evidence="2 3" key="1">
    <citation type="submission" date="2018-11" db="EMBL/GenBank/DDBJ databases">
        <title>Chryseotalea sanarue gen. nov., sp., nov., a member of the family Cytophagaceae, isolated from a brackish lake in Hamamatsu Japan.</title>
        <authorList>
            <person name="Maejima Y."/>
            <person name="Iino T."/>
            <person name="Muraguchi Y."/>
            <person name="Fukuda K."/>
            <person name="Ohkuma M."/>
            <person name="Moriuchi R."/>
            <person name="Dohra H."/>
            <person name="Kimbara K."/>
            <person name="Shintani M."/>
        </authorList>
    </citation>
    <scope>NUCLEOTIDE SEQUENCE [LARGE SCALE GENOMIC DNA]</scope>
    <source>
        <strain evidence="2 3">Ys</strain>
    </source>
</reference>
<proteinExistence type="predicted"/>
<keyword evidence="1" id="KW-1133">Transmembrane helix</keyword>
<protein>
    <submittedName>
        <fullName evidence="2">Uncharacterized protein</fullName>
    </submittedName>
</protein>
<dbReference type="InterPro" id="IPR046289">
    <property type="entry name" value="DUF6326"/>
</dbReference>
<feature type="transmembrane region" description="Helical" evidence="1">
    <location>
        <begin position="76"/>
        <end position="96"/>
    </location>
</feature>